<name>A0AAE9S8Q2_ACIPI</name>
<reference evidence="1" key="1">
    <citation type="submission" date="2022-04" db="EMBL/GenBank/DDBJ databases">
        <title>Emergence of ST220 Acinetobacter pittii strain in bloodstream infection, which co-producing chromosomal NDM-1 and OXA-820 carbapenemases.</title>
        <authorList>
            <person name="Tian C."/>
            <person name="Xing M."/>
            <person name="Fu L."/>
            <person name="Xia D."/>
        </authorList>
    </citation>
    <scope>NUCLEOTIDE SEQUENCE</scope>
    <source>
        <strain evidence="1">TCM</strain>
    </source>
</reference>
<evidence type="ECO:0000313" key="1">
    <source>
        <dbReference type="EMBL" id="USU94434.1"/>
    </source>
</evidence>
<dbReference type="EMBL" id="CP095407">
    <property type="protein sequence ID" value="USU94434.1"/>
    <property type="molecule type" value="Genomic_DNA"/>
</dbReference>
<dbReference type="AlphaFoldDB" id="A0AAE9S8Q2"/>
<organism evidence="1 2">
    <name type="scientific">Acinetobacter pittii</name>
    <name type="common">Acinetobacter genomosp. 3</name>
    <dbReference type="NCBI Taxonomy" id="48296"/>
    <lineage>
        <taxon>Bacteria</taxon>
        <taxon>Pseudomonadati</taxon>
        <taxon>Pseudomonadota</taxon>
        <taxon>Gammaproteobacteria</taxon>
        <taxon>Moraxellales</taxon>
        <taxon>Moraxellaceae</taxon>
        <taxon>Acinetobacter</taxon>
        <taxon>Acinetobacter calcoaceticus/baumannii complex</taxon>
    </lineage>
</organism>
<dbReference type="Proteomes" id="UP001055514">
    <property type="component" value="Chromosome"/>
</dbReference>
<protein>
    <submittedName>
        <fullName evidence="1">Uncharacterized protein</fullName>
    </submittedName>
</protein>
<accession>A0AAE9S8Q2</accession>
<proteinExistence type="predicted"/>
<sequence length="168" mass="18748">MVEGNNSEDNKKANEEQITKTLSSIQWDAKAGDTLLVPSGPSGNHLFVVLFDPQVPIDTSFGKKLHLAQVNFTSVRPGMIHDTSCIIESGEHEFISHQSYVNYRGLRYEEYEPIKRGVENGRLSLHTPVEYGLLCRIREGALISGKTPPYVKYEIQKLLDSADISKSA</sequence>
<dbReference type="RefSeq" id="WP_050450586.1">
    <property type="nucleotide sequence ID" value="NZ_BBTX01000004.1"/>
</dbReference>
<gene>
    <name evidence="1" type="ORF">MWH18_19290</name>
</gene>
<evidence type="ECO:0000313" key="2">
    <source>
        <dbReference type="Proteomes" id="UP001055514"/>
    </source>
</evidence>